<proteinExistence type="predicted"/>
<organism evidence="2 3">
    <name type="scientific">Candidatus Kuenenbacteria bacterium CG1_02_38_13</name>
    <dbReference type="NCBI Taxonomy" id="1805235"/>
    <lineage>
        <taxon>Bacteria</taxon>
        <taxon>Candidatus Kueneniibacteriota</taxon>
    </lineage>
</organism>
<dbReference type="Proteomes" id="UP000182465">
    <property type="component" value="Unassembled WGS sequence"/>
</dbReference>
<dbReference type="PANTHER" id="PTHR33295:SF18">
    <property type="entry name" value="AAA+ ATPASE DOMAIN-CONTAINING PROTEIN"/>
    <property type="match status" value="1"/>
</dbReference>
<evidence type="ECO:0000313" key="3">
    <source>
        <dbReference type="Proteomes" id="UP000182465"/>
    </source>
</evidence>
<evidence type="ECO:0000256" key="1">
    <source>
        <dbReference type="SAM" id="Coils"/>
    </source>
</evidence>
<protein>
    <recommendedName>
        <fullName evidence="4">DUF4143 domain-containing protein</fullName>
    </recommendedName>
</protein>
<feature type="coiled-coil region" evidence="1">
    <location>
        <begin position="40"/>
        <end position="67"/>
    </location>
</feature>
<evidence type="ECO:0008006" key="4">
    <source>
        <dbReference type="Google" id="ProtNLM"/>
    </source>
</evidence>
<dbReference type="PANTHER" id="PTHR33295">
    <property type="entry name" value="ATPASE"/>
    <property type="match status" value="1"/>
</dbReference>
<dbReference type="AlphaFoldDB" id="A0A1J4TW04"/>
<accession>A0A1J4TW04</accession>
<name>A0A1J4TW04_9BACT</name>
<sequence>MDKNLLLSILIDIFYYQDSQKREVDFIWQEGKKIKEMIQVANDLHNLKTEEREIKALEKAMGQFGLQRGLILTQDSEEEIKVGQKTITVKPVYHWLLEDRIMNYE</sequence>
<dbReference type="EMBL" id="MNVB01000059">
    <property type="protein sequence ID" value="OIO16500.1"/>
    <property type="molecule type" value="Genomic_DNA"/>
</dbReference>
<gene>
    <name evidence="2" type="ORF">AUJ29_02670</name>
</gene>
<evidence type="ECO:0000313" key="2">
    <source>
        <dbReference type="EMBL" id="OIO16500.1"/>
    </source>
</evidence>
<reference evidence="2 3" key="1">
    <citation type="journal article" date="2016" name="Environ. Microbiol.">
        <title>Genomic resolution of a cold subsurface aquifer community provides metabolic insights for novel microbes adapted to high CO concentrations.</title>
        <authorList>
            <person name="Probst A.J."/>
            <person name="Castelle C.J."/>
            <person name="Singh A."/>
            <person name="Brown C.T."/>
            <person name="Anantharaman K."/>
            <person name="Sharon I."/>
            <person name="Hug L.A."/>
            <person name="Burstein D."/>
            <person name="Emerson J.B."/>
            <person name="Thomas B.C."/>
            <person name="Banfield J.F."/>
        </authorList>
    </citation>
    <scope>NUCLEOTIDE SEQUENCE [LARGE SCALE GENOMIC DNA]</scope>
    <source>
        <strain evidence="2">CG1_02_38_13</strain>
    </source>
</reference>
<keyword evidence="1" id="KW-0175">Coiled coil</keyword>
<comment type="caution">
    <text evidence="2">The sequence shown here is derived from an EMBL/GenBank/DDBJ whole genome shotgun (WGS) entry which is preliminary data.</text>
</comment>